<gene>
    <name evidence="2" type="ORF">UN64_10770</name>
</gene>
<name>A0A1V3G823_9BACL</name>
<keyword evidence="2" id="KW-0808">Transferase</keyword>
<dbReference type="GO" id="GO:0008999">
    <property type="term" value="F:protein-N-terminal-alanine acetyltransferase activity"/>
    <property type="evidence" value="ECO:0007669"/>
    <property type="project" value="TreeGrafter"/>
</dbReference>
<proteinExistence type="predicted"/>
<evidence type="ECO:0000259" key="1">
    <source>
        <dbReference type="PROSITE" id="PS51186"/>
    </source>
</evidence>
<dbReference type="Gene3D" id="3.40.630.30">
    <property type="match status" value="1"/>
</dbReference>
<dbReference type="InterPro" id="IPR000182">
    <property type="entry name" value="GNAT_dom"/>
</dbReference>
<dbReference type="CDD" id="cd04301">
    <property type="entry name" value="NAT_SF"/>
    <property type="match status" value="1"/>
</dbReference>
<dbReference type="PANTHER" id="PTHR43792:SF9">
    <property type="entry name" value="RIBOSOMAL-PROTEIN-ALANINE ACETYLTRANSFERASE"/>
    <property type="match status" value="1"/>
</dbReference>
<dbReference type="PANTHER" id="PTHR43792">
    <property type="entry name" value="GNAT FAMILY, PUTATIVE (AFU_ORTHOLOGUE AFUA_3G00765)-RELATED-RELATED"/>
    <property type="match status" value="1"/>
</dbReference>
<accession>A0A1V3G823</accession>
<dbReference type="AlphaFoldDB" id="A0A1V3G823"/>
<evidence type="ECO:0000313" key="3">
    <source>
        <dbReference type="Proteomes" id="UP000188597"/>
    </source>
</evidence>
<comment type="caution">
    <text evidence="2">The sequence shown here is derived from an EMBL/GenBank/DDBJ whole genome shotgun (WGS) entry which is preliminary data.</text>
</comment>
<dbReference type="EMBL" id="MQMF01000002">
    <property type="protein sequence ID" value="OOE12553.1"/>
    <property type="molecule type" value="Genomic_DNA"/>
</dbReference>
<dbReference type="PROSITE" id="PS51186">
    <property type="entry name" value="GNAT"/>
    <property type="match status" value="1"/>
</dbReference>
<protein>
    <submittedName>
        <fullName evidence="2">GNAT family N-acetyltransferase</fullName>
    </submittedName>
</protein>
<organism evidence="2 3">
    <name type="scientific">Fictibacillus arsenicus</name>
    <dbReference type="NCBI Taxonomy" id="255247"/>
    <lineage>
        <taxon>Bacteria</taxon>
        <taxon>Bacillati</taxon>
        <taxon>Bacillota</taxon>
        <taxon>Bacilli</taxon>
        <taxon>Bacillales</taxon>
        <taxon>Fictibacillaceae</taxon>
        <taxon>Fictibacillus</taxon>
    </lineage>
</organism>
<dbReference type="GO" id="GO:0005737">
    <property type="term" value="C:cytoplasm"/>
    <property type="evidence" value="ECO:0007669"/>
    <property type="project" value="TreeGrafter"/>
</dbReference>
<dbReference type="SUPFAM" id="SSF55729">
    <property type="entry name" value="Acyl-CoA N-acyltransferases (Nat)"/>
    <property type="match status" value="1"/>
</dbReference>
<dbReference type="OrthoDB" id="9785602at2"/>
<feature type="domain" description="N-acetyltransferase" evidence="1">
    <location>
        <begin position="18"/>
        <end position="179"/>
    </location>
</feature>
<evidence type="ECO:0000313" key="2">
    <source>
        <dbReference type="EMBL" id="OOE12553.1"/>
    </source>
</evidence>
<sequence length="179" mass="20753">MNIIKKFGDIPKIETEHLILRKITLDDAEGMYLYASDEEVTRYVTWDTHSSLSDTTHFINSFLPQYDAPWGIELKENGKFIGTVHFVWWQQQHNSAEIGYVLSKEYWGKGLITEAARAIISFGFESMDLVRIQARCFLENKGSEQVMKKLGMSFEGISRKVMYVKGEHKDLKVYALLKF</sequence>
<dbReference type="Pfam" id="PF13302">
    <property type="entry name" value="Acetyltransf_3"/>
    <property type="match status" value="1"/>
</dbReference>
<dbReference type="InterPro" id="IPR016181">
    <property type="entry name" value="Acyl_CoA_acyltransferase"/>
</dbReference>
<dbReference type="InterPro" id="IPR051531">
    <property type="entry name" value="N-acetyltransferase"/>
</dbReference>
<dbReference type="RefSeq" id="WP_077362518.1">
    <property type="nucleotide sequence ID" value="NZ_MQMF01000002.1"/>
</dbReference>
<reference evidence="2 3" key="1">
    <citation type="submission" date="2016-11" db="EMBL/GenBank/DDBJ databases">
        <authorList>
            <person name="Jaros S."/>
            <person name="Januszkiewicz K."/>
            <person name="Wedrychowicz H."/>
        </authorList>
    </citation>
    <scope>NUCLEOTIDE SEQUENCE [LARGE SCALE GENOMIC DNA]</scope>
    <source>
        <strain evidence="2 3">Con a/3</strain>
    </source>
</reference>
<dbReference type="Proteomes" id="UP000188597">
    <property type="component" value="Unassembled WGS sequence"/>
</dbReference>